<evidence type="ECO:0000259" key="4">
    <source>
        <dbReference type="SMART" id="SM00062"/>
    </source>
</evidence>
<dbReference type="PANTHER" id="PTHR35936:SF19">
    <property type="entry name" value="AMINO-ACID-BINDING PROTEIN YXEM-RELATED"/>
    <property type="match status" value="1"/>
</dbReference>
<dbReference type="Gene3D" id="3.40.190.10">
    <property type="entry name" value="Periplasmic binding protein-like II"/>
    <property type="match status" value="2"/>
</dbReference>
<accession>A0A1Y0I7H5</accession>
<feature type="chain" id="PRO_5013390466" evidence="3">
    <location>
        <begin position="23"/>
        <end position="243"/>
    </location>
</feature>
<evidence type="ECO:0000256" key="1">
    <source>
        <dbReference type="ARBA" id="ARBA00010333"/>
    </source>
</evidence>
<evidence type="ECO:0000256" key="3">
    <source>
        <dbReference type="SAM" id="SignalP"/>
    </source>
</evidence>
<dbReference type="OrthoDB" id="6117621at2"/>
<reference evidence="5 6" key="1">
    <citation type="submission" date="2017-05" db="EMBL/GenBank/DDBJ databases">
        <title>Genomic insights into alkan degradation activity of Oleiphilus messinensis.</title>
        <authorList>
            <person name="Kozyavkin S.A."/>
            <person name="Slesarev A.I."/>
            <person name="Golyshin P.N."/>
            <person name="Korzhenkov A."/>
            <person name="Golyshina O.N."/>
            <person name="Toshchakov S.V."/>
        </authorList>
    </citation>
    <scope>NUCLEOTIDE SEQUENCE [LARGE SCALE GENOMIC DNA]</scope>
    <source>
        <strain evidence="5 6">ME102</strain>
    </source>
</reference>
<keyword evidence="6" id="KW-1185">Reference proteome</keyword>
<dbReference type="SUPFAM" id="SSF53850">
    <property type="entry name" value="Periplasmic binding protein-like II"/>
    <property type="match status" value="1"/>
</dbReference>
<dbReference type="SMART" id="SM00062">
    <property type="entry name" value="PBPb"/>
    <property type="match status" value="1"/>
</dbReference>
<dbReference type="Proteomes" id="UP000196027">
    <property type="component" value="Chromosome"/>
</dbReference>
<gene>
    <name evidence="5" type="ORF">OLMES_2387</name>
</gene>
<sequence>MNINYVALAALFSLFMSIRGIAAPLSICIVDIEKWGEEDKLTGEIKGVYPDLFNVFQKRSGVEAIRRLAPYPRVIESLNSGVCDISITLIATGSNDIQTGSELYTIRRGVISARDLPITQYNQMRGLRVGVIRHAAVTAQFDNDKNIEKLGSVKYRNLLNMLSLGRIDAVAGDIDIMYAIVETEPNLAPFAEPLVLSELPINFMMSRKSAYLVRFAEFDELFLRLKEEGVVRKIVHEWLDTED</sequence>
<dbReference type="RefSeq" id="WP_087461430.1">
    <property type="nucleotide sequence ID" value="NZ_CP021425.1"/>
</dbReference>
<organism evidence="5 6">
    <name type="scientific">Oleiphilus messinensis</name>
    <dbReference type="NCBI Taxonomy" id="141451"/>
    <lineage>
        <taxon>Bacteria</taxon>
        <taxon>Pseudomonadati</taxon>
        <taxon>Pseudomonadota</taxon>
        <taxon>Gammaproteobacteria</taxon>
        <taxon>Oceanospirillales</taxon>
        <taxon>Oleiphilaceae</taxon>
        <taxon>Oleiphilus</taxon>
    </lineage>
</organism>
<dbReference type="AlphaFoldDB" id="A0A1Y0I7H5"/>
<dbReference type="InterPro" id="IPR001638">
    <property type="entry name" value="Solute-binding_3/MltF_N"/>
</dbReference>
<feature type="signal peptide" evidence="3">
    <location>
        <begin position="1"/>
        <end position="22"/>
    </location>
</feature>
<dbReference type="EMBL" id="CP021425">
    <property type="protein sequence ID" value="ARU56448.1"/>
    <property type="molecule type" value="Genomic_DNA"/>
</dbReference>
<keyword evidence="2 3" id="KW-0732">Signal</keyword>
<evidence type="ECO:0000313" key="6">
    <source>
        <dbReference type="Proteomes" id="UP000196027"/>
    </source>
</evidence>
<name>A0A1Y0I7H5_9GAMM</name>
<protein>
    <submittedName>
        <fullName evidence="5">Extracellular solute-binding protein, family 3</fullName>
    </submittedName>
</protein>
<proteinExistence type="inferred from homology"/>
<feature type="domain" description="Solute-binding protein family 3/N-terminal" evidence="4">
    <location>
        <begin position="24"/>
        <end position="242"/>
    </location>
</feature>
<comment type="similarity">
    <text evidence="1">Belongs to the bacterial solute-binding protein 3 family.</text>
</comment>
<evidence type="ECO:0000256" key="2">
    <source>
        <dbReference type="ARBA" id="ARBA00022729"/>
    </source>
</evidence>
<dbReference type="PANTHER" id="PTHR35936">
    <property type="entry name" value="MEMBRANE-BOUND LYTIC MUREIN TRANSGLYCOSYLASE F"/>
    <property type="match status" value="1"/>
</dbReference>
<dbReference type="KEGG" id="ome:OLMES_2387"/>
<evidence type="ECO:0000313" key="5">
    <source>
        <dbReference type="EMBL" id="ARU56448.1"/>
    </source>
</evidence>